<evidence type="ECO:0000313" key="3">
    <source>
        <dbReference type="Proteomes" id="UP000031668"/>
    </source>
</evidence>
<accession>A0A0C2MR30</accession>
<keyword evidence="1" id="KW-0812">Transmembrane</keyword>
<dbReference type="Proteomes" id="UP000031668">
    <property type="component" value="Unassembled WGS sequence"/>
</dbReference>
<evidence type="ECO:0000256" key="1">
    <source>
        <dbReference type="SAM" id="Phobius"/>
    </source>
</evidence>
<comment type="caution">
    <text evidence="2">The sequence shown here is derived from an EMBL/GenBank/DDBJ whole genome shotgun (WGS) entry which is preliminary data.</text>
</comment>
<organism evidence="2 3">
    <name type="scientific">Thelohanellus kitauei</name>
    <name type="common">Myxosporean</name>
    <dbReference type="NCBI Taxonomy" id="669202"/>
    <lineage>
        <taxon>Eukaryota</taxon>
        <taxon>Metazoa</taxon>
        <taxon>Cnidaria</taxon>
        <taxon>Myxozoa</taxon>
        <taxon>Myxosporea</taxon>
        <taxon>Bivalvulida</taxon>
        <taxon>Platysporina</taxon>
        <taxon>Myxobolidae</taxon>
        <taxon>Thelohanellus</taxon>
    </lineage>
</organism>
<reference evidence="2 3" key="1">
    <citation type="journal article" date="2014" name="Genome Biol. Evol.">
        <title>The genome of the myxosporean Thelohanellus kitauei shows adaptations to nutrient acquisition within its fish host.</title>
        <authorList>
            <person name="Yang Y."/>
            <person name="Xiong J."/>
            <person name="Zhou Z."/>
            <person name="Huo F."/>
            <person name="Miao W."/>
            <person name="Ran C."/>
            <person name="Liu Y."/>
            <person name="Zhang J."/>
            <person name="Feng J."/>
            <person name="Wang M."/>
            <person name="Wang M."/>
            <person name="Wang L."/>
            <person name="Yao B."/>
        </authorList>
    </citation>
    <scope>NUCLEOTIDE SEQUENCE [LARGE SCALE GENOMIC DNA]</scope>
    <source>
        <strain evidence="2">Wuqing</strain>
    </source>
</reference>
<gene>
    <name evidence="2" type="ORF">RF11_09335</name>
</gene>
<proteinExistence type="predicted"/>
<protein>
    <submittedName>
        <fullName evidence="2">Uncharacterized protein</fullName>
    </submittedName>
</protein>
<evidence type="ECO:0000313" key="2">
    <source>
        <dbReference type="EMBL" id="KII64142.1"/>
    </source>
</evidence>
<keyword evidence="3" id="KW-1185">Reference proteome</keyword>
<keyword evidence="1" id="KW-0472">Membrane</keyword>
<feature type="transmembrane region" description="Helical" evidence="1">
    <location>
        <begin position="247"/>
        <end position="270"/>
    </location>
</feature>
<dbReference type="AlphaFoldDB" id="A0A0C2MR30"/>
<sequence length="293" mass="34847">MDAHTSIKIVKNNTSMITTEVNEIKPLFIATDDSLIFVHDDETACIAYQIYYHISGDRCYLINPFIQNRFKIQEYLFDRFSNQNYLIFFDIDVHTTVTVKRYSMNYISPNMTELNTIRPNFNTTDNRLIFIHDDNTLDCMYQIDYSIDGDRFNFNEIYLKSRLLSSTKRYIYFQILNNTRSKINFITDFDELNYEGPVYATVSFNFSLYSARWIHKNPKYTQDTTEIPHKLLENNIEDPYQLILREFLRGFGIGFGACMLLVIIISIWIMRDRIFNKKVKEQIKKIIKLAVFI</sequence>
<keyword evidence="1" id="KW-1133">Transmembrane helix</keyword>
<name>A0A0C2MR30_THEKT</name>
<dbReference type="EMBL" id="JWZT01004427">
    <property type="protein sequence ID" value="KII64142.1"/>
    <property type="molecule type" value="Genomic_DNA"/>
</dbReference>